<evidence type="ECO:0000313" key="3">
    <source>
        <dbReference type="Proteomes" id="UP001501183"/>
    </source>
</evidence>
<dbReference type="PANTHER" id="PTHR43684:SF4">
    <property type="entry name" value="ENOYL-COA HYDRATASE_ISOMERASE FAMILY PROTEIN (AFU_ORTHOLOGUE AFUA_1G01890)"/>
    <property type="match status" value="1"/>
</dbReference>
<comment type="similarity">
    <text evidence="1">Belongs to the enoyl-CoA hydratase/isomerase family.</text>
</comment>
<keyword evidence="3" id="KW-1185">Reference proteome</keyword>
<evidence type="ECO:0000313" key="2">
    <source>
        <dbReference type="EMBL" id="GAA4474861.1"/>
    </source>
</evidence>
<dbReference type="InterPro" id="IPR014748">
    <property type="entry name" value="Enoyl-CoA_hydra_C"/>
</dbReference>
<dbReference type="Proteomes" id="UP001501183">
    <property type="component" value="Unassembled WGS sequence"/>
</dbReference>
<evidence type="ECO:0000256" key="1">
    <source>
        <dbReference type="ARBA" id="ARBA00005254"/>
    </source>
</evidence>
<dbReference type="NCBIfam" id="NF006109">
    <property type="entry name" value="PRK08260.1"/>
    <property type="match status" value="1"/>
</dbReference>
<accession>A0ABP8NVD2</accession>
<dbReference type="SUPFAM" id="SSF52096">
    <property type="entry name" value="ClpP/crotonase"/>
    <property type="match status" value="1"/>
</dbReference>
<reference evidence="3" key="1">
    <citation type="journal article" date="2019" name="Int. J. Syst. Evol. Microbiol.">
        <title>The Global Catalogue of Microorganisms (GCM) 10K type strain sequencing project: providing services to taxonomists for standard genome sequencing and annotation.</title>
        <authorList>
            <consortium name="The Broad Institute Genomics Platform"/>
            <consortium name="The Broad Institute Genome Sequencing Center for Infectious Disease"/>
            <person name="Wu L."/>
            <person name="Ma J."/>
        </authorList>
    </citation>
    <scope>NUCLEOTIDE SEQUENCE [LARGE SCALE GENOMIC DNA]</scope>
    <source>
        <strain evidence="3">JCM 32206</strain>
    </source>
</reference>
<organism evidence="2 3">
    <name type="scientific">Rhodococcus olei</name>
    <dbReference type="NCBI Taxonomy" id="2161675"/>
    <lineage>
        <taxon>Bacteria</taxon>
        <taxon>Bacillati</taxon>
        <taxon>Actinomycetota</taxon>
        <taxon>Actinomycetes</taxon>
        <taxon>Mycobacteriales</taxon>
        <taxon>Nocardiaceae</taxon>
        <taxon>Rhodococcus</taxon>
    </lineage>
</organism>
<name>A0ABP8NVD2_9NOCA</name>
<protein>
    <submittedName>
        <fullName evidence="2">Crotonase/enoyl-CoA hydratase family protein</fullName>
    </submittedName>
</protein>
<dbReference type="RefSeq" id="WP_345342791.1">
    <property type="nucleotide sequence ID" value="NZ_BAABFB010000024.1"/>
</dbReference>
<dbReference type="EMBL" id="BAABFB010000024">
    <property type="protein sequence ID" value="GAA4474861.1"/>
    <property type="molecule type" value="Genomic_DNA"/>
</dbReference>
<dbReference type="Pfam" id="PF00378">
    <property type="entry name" value="ECH_1"/>
    <property type="match status" value="2"/>
</dbReference>
<dbReference type="CDD" id="cd06558">
    <property type="entry name" value="crotonase-like"/>
    <property type="match status" value="1"/>
</dbReference>
<dbReference type="Gene3D" id="3.90.226.10">
    <property type="entry name" value="2-enoyl-CoA Hydratase, Chain A, domain 1"/>
    <property type="match status" value="1"/>
</dbReference>
<sequence length="307" mass="33335">MKLKDPESSKVDWNEIRYEVTSGVCTITIDSPERRNSYTPTMATELVSAARTADHDDEVRVVVLTGSGSYFCPGAYLGGGPSTFTFEDGSDGKPPEWRETSGTIDGYRRDGGGRVALAFASMRKPIITAFNGTAVGVGVTMTLPTDIRIASTAARFGFVFAKRGLVPEASSTWFLPRVVGMSAALEWLYTGRVFGADEALEAGLVSRVVAPEDLDSTVRELALEIASGSSAVSVGVSRQMLWGMLTAKSPWEAHRLESRLLQDLGKGHDVREGVSAFLEKRSPRFPLTVPQDYPDYVPPFPDKDKIE</sequence>
<dbReference type="InterPro" id="IPR051053">
    <property type="entry name" value="ECH/Chromodomain_protein"/>
</dbReference>
<dbReference type="InterPro" id="IPR001753">
    <property type="entry name" value="Enoyl-CoA_hydra/iso"/>
</dbReference>
<gene>
    <name evidence="2" type="ORF">GCM10023094_11260</name>
</gene>
<dbReference type="PANTHER" id="PTHR43684">
    <property type="match status" value="1"/>
</dbReference>
<dbReference type="InterPro" id="IPR029045">
    <property type="entry name" value="ClpP/crotonase-like_dom_sf"/>
</dbReference>
<dbReference type="Gene3D" id="1.10.12.10">
    <property type="entry name" value="Lyase 2-enoyl-coa Hydratase, Chain A, domain 2"/>
    <property type="match status" value="1"/>
</dbReference>
<comment type="caution">
    <text evidence="2">The sequence shown here is derived from an EMBL/GenBank/DDBJ whole genome shotgun (WGS) entry which is preliminary data.</text>
</comment>
<proteinExistence type="inferred from homology"/>